<evidence type="ECO:0000313" key="2">
    <source>
        <dbReference type="EMBL" id="KAJ8395538.1"/>
    </source>
</evidence>
<keyword evidence="1" id="KW-0732">Signal</keyword>
<comment type="caution">
    <text evidence="2">The sequence shown here is derived from an EMBL/GenBank/DDBJ whole genome shotgun (WGS) entry which is preliminary data.</text>
</comment>
<dbReference type="EMBL" id="JAINUG010000115">
    <property type="protein sequence ID" value="KAJ8395538.1"/>
    <property type="molecule type" value="Genomic_DNA"/>
</dbReference>
<feature type="signal peptide" evidence="1">
    <location>
        <begin position="1"/>
        <end position="17"/>
    </location>
</feature>
<evidence type="ECO:0000313" key="3">
    <source>
        <dbReference type="Proteomes" id="UP001221898"/>
    </source>
</evidence>
<proteinExistence type="predicted"/>
<feature type="chain" id="PRO_5041908001" evidence="1">
    <location>
        <begin position="18"/>
        <end position="115"/>
    </location>
</feature>
<keyword evidence="3" id="KW-1185">Reference proteome</keyword>
<sequence>MLYWRTAALPLFHRATAVTFFLSKPVRMWPCCLRRLRCPELDQEFDKATAAALQIYDAGVRLAVFLEVTDKRWAIEERALEGRRYAAQFHGNEELAIEEQLRAGNQKSARGPRLH</sequence>
<protein>
    <submittedName>
        <fullName evidence="2">Uncharacterized protein</fullName>
    </submittedName>
</protein>
<gene>
    <name evidence="2" type="ORF">AAFF_G00030190</name>
</gene>
<reference evidence="2" key="1">
    <citation type="journal article" date="2023" name="Science">
        <title>Genome structures resolve the early diversification of teleost fishes.</title>
        <authorList>
            <person name="Parey E."/>
            <person name="Louis A."/>
            <person name="Montfort J."/>
            <person name="Bouchez O."/>
            <person name="Roques C."/>
            <person name="Iampietro C."/>
            <person name="Lluch J."/>
            <person name="Castinel A."/>
            <person name="Donnadieu C."/>
            <person name="Desvignes T."/>
            <person name="Floi Bucao C."/>
            <person name="Jouanno E."/>
            <person name="Wen M."/>
            <person name="Mejri S."/>
            <person name="Dirks R."/>
            <person name="Jansen H."/>
            <person name="Henkel C."/>
            <person name="Chen W.J."/>
            <person name="Zahm M."/>
            <person name="Cabau C."/>
            <person name="Klopp C."/>
            <person name="Thompson A.W."/>
            <person name="Robinson-Rechavi M."/>
            <person name="Braasch I."/>
            <person name="Lecointre G."/>
            <person name="Bobe J."/>
            <person name="Postlethwait J.H."/>
            <person name="Berthelot C."/>
            <person name="Roest Crollius H."/>
            <person name="Guiguen Y."/>
        </authorList>
    </citation>
    <scope>NUCLEOTIDE SEQUENCE</scope>
    <source>
        <strain evidence="2">NC1722</strain>
    </source>
</reference>
<dbReference type="AlphaFoldDB" id="A0AAD7S495"/>
<name>A0AAD7S495_9TELE</name>
<organism evidence="2 3">
    <name type="scientific">Aldrovandia affinis</name>
    <dbReference type="NCBI Taxonomy" id="143900"/>
    <lineage>
        <taxon>Eukaryota</taxon>
        <taxon>Metazoa</taxon>
        <taxon>Chordata</taxon>
        <taxon>Craniata</taxon>
        <taxon>Vertebrata</taxon>
        <taxon>Euteleostomi</taxon>
        <taxon>Actinopterygii</taxon>
        <taxon>Neopterygii</taxon>
        <taxon>Teleostei</taxon>
        <taxon>Notacanthiformes</taxon>
        <taxon>Halosauridae</taxon>
        <taxon>Aldrovandia</taxon>
    </lineage>
</organism>
<accession>A0AAD7S495</accession>
<evidence type="ECO:0000256" key="1">
    <source>
        <dbReference type="SAM" id="SignalP"/>
    </source>
</evidence>
<dbReference type="Proteomes" id="UP001221898">
    <property type="component" value="Unassembled WGS sequence"/>
</dbReference>